<proteinExistence type="predicted"/>
<reference evidence="1 2" key="1">
    <citation type="journal article" date="2018" name="Front. Plant Sci.">
        <title>Red Clover (Trifolium pratense) and Zigzag Clover (T. medium) - A Picture of Genomic Similarities and Differences.</title>
        <authorList>
            <person name="Dluhosova J."/>
            <person name="Istvanek J."/>
            <person name="Nedelnik J."/>
            <person name="Repkova J."/>
        </authorList>
    </citation>
    <scope>NUCLEOTIDE SEQUENCE [LARGE SCALE GENOMIC DNA]</scope>
    <source>
        <strain evidence="2">cv. 10/8</strain>
        <tissue evidence="1">Leaf</tissue>
    </source>
</reference>
<sequence>MIRSLVVPVLVFPVLGGRGLGVILRGSLVLTSSSLLSLTPLNPLFE</sequence>
<organism evidence="1 2">
    <name type="scientific">Trifolium medium</name>
    <dbReference type="NCBI Taxonomy" id="97028"/>
    <lineage>
        <taxon>Eukaryota</taxon>
        <taxon>Viridiplantae</taxon>
        <taxon>Streptophyta</taxon>
        <taxon>Embryophyta</taxon>
        <taxon>Tracheophyta</taxon>
        <taxon>Spermatophyta</taxon>
        <taxon>Magnoliopsida</taxon>
        <taxon>eudicotyledons</taxon>
        <taxon>Gunneridae</taxon>
        <taxon>Pentapetalae</taxon>
        <taxon>rosids</taxon>
        <taxon>fabids</taxon>
        <taxon>Fabales</taxon>
        <taxon>Fabaceae</taxon>
        <taxon>Papilionoideae</taxon>
        <taxon>50 kb inversion clade</taxon>
        <taxon>NPAAA clade</taxon>
        <taxon>Hologalegina</taxon>
        <taxon>IRL clade</taxon>
        <taxon>Trifolieae</taxon>
        <taxon>Trifolium</taxon>
    </lineage>
</organism>
<feature type="non-terminal residue" evidence="1">
    <location>
        <position position="46"/>
    </location>
</feature>
<dbReference type="EMBL" id="LXQA011355663">
    <property type="protein sequence ID" value="MCI94429.1"/>
    <property type="molecule type" value="Genomic_DNA"/>
</dbReference>
<protein>
    <submittedName>
        <fullName evidence="1">Uncharacterized protein</fullName>
    </submittedName>
</protein>
<name>A0A392W3T9_9FABA</name>
<dbReference type="AlphaFoldDB" id="A0A392W3T9"/>
<dbReference type="Proteomes" id="UP000265520">
    <property type="component" value="Unassembled WGS sequence"/>
</dbReference>
<evidence type="ECO:0000313" key="2">
    <source>
        <dbReference type="Proteomes" id="UP000265520"/>
    </source>
</evidence>
<comment type="caution">
    <text evidence="1">The sequence shown here is derived from an EMBL/GenBank/DDBJ whole genome shotgun (WGS) entry which is preliminary data.</text>
</comment>
<keyword evidence="2" id="KW-1185">Reference proteome</keyword>
<accession>A0A392W3T9</accession>
<evidence type="ECO:0000313" key="1">
    <source>
        <dbReference type="EMBL" id="MCI94429.1"/>
    </source>
</evidence>